<reference evidence="1 2" key="1">
    <citation type="journal article" date="2019" name="Nat. Microbiol.">
        <title>Mediterranean grassland soil C-N compound turnover is dependent on rainfall and depth, and is mediated by genomically divergent microorganisms.</title>
        <authorList>
            <person name="Diamond S."/>
            <person name="Andeer P.F."/>
            <person name="Li Z."/>
            <person name="Crits-Christoph A."/>
            <person name="Burstein D."/>
            <person name="Anantharaman K."/>
            <person name="Lane K.R."/>
            <person name="Thomas B.C."/>
            <person name="Pan C."/>
            <person name="Northen T.R."/>
            <person name="Banfield J.F."/>
        </authorList>
    </citation>
    <scope>NUCLEOTIDE SEQUENCE [LARGE SCALE GENOMIC DNA]</scope>
    <source>
        <strain evidence="1">WS_9</strain>
    </source>
</reference>
<dbReference type="AlphaFoldDB" id="A0A538TU82"/>
<dbReference type="EMBL" id="VBOZ01000003">
    <property type="protein sequence ID" value="TMQ67184.1"/>
    <property type="molecule type" value="Genomic_DNA"/>
</dbReference>
<evidence type="ECO:0000313" key="1">
    <source>
        <dbReference type="EMBL" id="TMQ67184.1"/>
    </source>
</evidence>
<sequence length="106" mass="11654">MGLLSRFSKLALALFVLLTLTAIPGTWFPHQTGSWLSTTPAWAGSPDETLKPKNPASIFVPPSLETSAQARVTSVASPHTQVVTLRTRFAQFVVVWRIYLASVLRF</sequence>
<name>A0A538TU82_UNCEI</name>
<dbReference type="Proteomes" id="UP000317691">
    <property type="component" value="Unassembled WGS sequence"/>
</dbReference>
<comment type="caution">
    <text evidence="1">The sequence shown here is derived from an EMBL/GenBank/DDBJ whole genome shotgun (WGS) entry which is preliminary data.</text>
</comment>
<accession>A0A538TU82</accession>
<organism evidence="1 2">
    <name type="scientific">Eiseniibacteriota bacterium</name>
    <dbReference type="NCBI Taxonomy" id="2212470"/>
    <lineage>
        <taxon>Bacteria</taxon>
        <taxon>Candidatus Eiseniibacteriota</taxon>
    </lineage>
</organism>
<evidence type="ECO:0000313" key="2">
    <source>
        <dbReference type="Proteomes" id="UP000317691"/>
    </source>
</evidence>
<gene>
    <name evidence="1" type="ORF">E6K79_00675</name>
</gene>
<protein>
    <submittedName>
        <fullName evidence="1">Uncharacterized protein</fullName>
    </submittedName>
</protein>
<proteinExistence type="predicted"/>